<dbReference type="InterPro" id="IPR049453">
    <property type="entry name" value="Memb_transporter_dom"/>
</dbReference>
<dbReference type="Proteomes" id="UP000295165">
    <property type="component" value="Unassembled WGS sequence"/>
</dbReference>
<dbReference type="AlphaFoldDB" id="A0A4R8QU42"/>
<feature type="transmembrane region" description="Helical" evidence="6">
    <location>
        <begin position="183"/>
        <end position="202"/>
    </location>
</feature>
<feature type="transmembrane region" description="Helical" evidence="6">
    <location>
        <begin position="247"/>
        <end position="272"/>
    </location>
</feature>
<gene>
    <name evidence="8" type="ORF">CCUG63697_04810</name>
</gene>
<reference evidence="8 9" key="1">
    <citation type="journal article" date="2019" name="Sci. Rep.">
        <title>Extended insight into the Mycobacterium chelonae-abscessus complex through whole genome sequencing of Mycobacterium salmoniphilum outbreak and Mycobacterium salmoniphilum-like strains.</title>
        <authorList>
            <person name="Behra P.R.K."/>
            <person name="Das S."/>
            <person name="Pettersson B.M.F."/>
            <person name="Shirreff L."/>
            <person name="DuCote T."/>
            <person name="Jacobsson K.G."/>
            <person name="Ennis D.G."/>
            <person name="Kirsebom L.A."/>
        </authorList>
    </citation>
    <scope>NUCLEOTIDE SEQUENCE [LARGE SCALE GENOMIC DNA]</scope>
    <source>
        <strain evidence="8 9">CCUG 63697</strain>
    </source>
</reference>
<evidence type="ECO:0000259" key="7">
    <source>
        <dbReference type="Pfam" id="PF13515"/>
    </source>
</evidence>
<evidence type="ECO:0000256" key="1">
    <source>
        <dbReference type="ARBA" id="ARBA00004141"/>
    </source>
</evidence>
<evidence type="ECO:0000256" key="6">
    <source>
        <dbReference type="SAM" id="Phobius"/>
    </source>
</evidence>
<dbReference type="EMBL" id="PECC01000036">
    <property type="protein sequence ID" value="TDZ47034.1"/>
    <property type="molecule type" value="Genomic_DNA"/>
</dbReference>
<feature type="transmembrane region" description="Helical" evidence="6">
    <location>
        <begin position="21"/>
        <end position="37"/>
    </location>
</feature>
<evidence type="ECO:0000256" key="5">
    <source>
        <dbReference type="SAM" id="MobiDB-lite"/>
    </source>
</evidence>
<proteinExistence type="predicted"/>
<feature type="transmembrane region" description="Helical" evidence="6">
    <location>
        <begin position="71"/>
        <end position="89"/>
    </location>
</feature>
<evidence type="ECO:0000313" key="8">
    <source>
        <dbReference type="EMBL" id="TDZ47034.1"/>
    </source>
</evidence>
<dbReference type="Pfam" id="PF13515">
    <property type="entry name" value="FUSC_2"/>
    <property type="match status" value="1"/>
</dbReference>
<dbReference type="RefSeq" id="WP_134051431.1">
    <property type="nucleotide sequence ID" value="NZ_PECB01000003.1"/>
</dbReference>
<keyword evidence="9" id="KW-1185">Reference proteome</keyword>
<feature type="transmembrane region" description="Helical" evidence="6">
    <location>
        <begin position="121"/>
        <end position="138"/>
    </location>
</feature>
<feature type="region of interest" description="Disordered" evidence="5">
    <location>
        <begin position="340"/>
        <end position="401"/>
    </location>
</feature>
<feature type="transmembrane region" description="Helical" evidence="6">
    <location>
        <begin position="309"/>
        <end position="331"/>
    </location>
</feature>
<organism evidence="8 9">
    <name type="scientific">Mycobacteroides franklinii</name>
    <dbReference type="NCBI Taxonomy" id="948102"/>
    <lineage>
        <taxon>Bacteria</taxon>
        <taxon>Bacillati</taxon>
        <taxon>Actinomycetota</taxon>
        <taxon>Actinomycetes</taxon>
        <taxon>Mycobacteriales</taxon>
        <taxon>Mycobacteriaceae</taxon>
        <taxon>Mycobacteroides</taxon>
    </lineage>
</organism>
<sequence length="401" mass="41431">MDASARTRAGARPDRQDHWHALRVAAGLALPGALLLAVGRPDLLVYIVFGSFTGVYGRGESGWRRSRHQIQAGILLCTGVALGVMLSSLHARTWMLVAVELVFATAGSVVADALRLRPAGPFFFLFAIGATATVPAGLVTPQSAIGLCAGTALLSVLIGLIGSPSEVPAERRHRLPPDAGTHALRYAFAVSAAGGAGLLLGFDHANWAMAAAAVPLGAIDSGRPSDRDIARVLARAGHRTAGTLAGLMLTGVLLALGLPSVAIGTLVIALLFPTELFMARHYALAVGFFTPLVMLMTELADPTDPFTLILYRGLDTVIGVAAGVAAAVLVGRRGTTRRLGRRQILGQPGGADGHEPAGQRDQSDGAGAGQVTPHQMRGAVHGVGDIHHQRKPLPPETLGGG</sequence>
<evidence type="ECO:0000313" key="9">
    <source>
        <dbReference type="Proteomes" id="UP000295165"/>
    </source>
</evidence>
<feature type="compositionally biased region" description="Basic and acidic residues" evidence="5">
    <location>
        <begin position="352"/>
        <end position="363"/>
    </location>
</feature>
<feature type="transmembrane region" description="Helical" evidence="6">
    <location>
        <begin position="43"/>
        <end position="59"/>
    </location>
</feature>
<comment type="subcellular location">
    <subcellularLocation>
        <location evidence="1">Membrane</location>
        <topology evidence="1">Multi-pass membrane protein</topology>
    </subcellularLocation>
</comment>
<evidence type="ECO:0000256" key="4">
    <source>
        <dbReference type="ARBA" id="ARBA00023136"/>
    </source>
</evidence>
<keyword evidence="3 6" id="KW-1133">Transmembrane helix</keyword>
<keyword evidence="4 6" id="KW-0472">Membrane</keyword>
<accession>A0A4R8QU42</accession>
<dbReference type="GO" id="GO:0016020">
    <property type="term" value="C:membrane"/>
    <property type="evidence" value="ECO:0007669"/>
    <property type="project" value="UniProtKB-SubCell"/>
</dbReference>
<comment type="caution">
    <text evidence="8">The sequence shown here is derived from an EMBL/GenBank/DDBJ whole genome shotgun (WGS) entry which is preliminary data.</text>
</comment>
<feature type="transmembrane region" description="Helical" evidence="6">
    <location>
        <begin position="95"/>
        <end position="114"/>
    </location>
</feature>
<protein>
    <recommendedName>
        <fullName evidence="7">Integral membrane bound transporter domain-containing protein</fullName>
    </recommendedName>
</protein>
<feature type="transmembrane region" description="Helical" evidence="6">
    <location>
        <begin position="279"/>
        <end position="297"/>
    </location>
</feature>
<evidence type="ECO:0000256" key="3">
    <source>
        <dbReference type="ARBA" id="ARBA00022989"/>
    </source>
</evidence>
<name>A0A4R8QU42_9MYCO</name>
<feature type="transmembrane region" description="Helical" evidence="6">
    <location>
        <begin position="144"/>
        <end position="162"/>
    </location>
</feature>
<feature type="domain" description="Integral membrane bound transporter" evidence="7">
    <location>
        <begin position="194"/>
        <end position="325"/>
    </location>
</feature>
<evidence type="ECO:0000256" key="2">
    <source>
        <dbReference type="ARBA" id="ARBA00022692"/>
    </source>
</evidence>
<keyword evidence="2 6" id="KW-0812">Transmembrane</keyword>